<comment type="subcellular location">
    <subcellularLocation>
        <location evidence="1">Membrane</location>
        <topology evidence="1">Single-pass membrane protein</topology>
    </subcellularLocation>
</comment>
<evidence type="ECO:0000256" key="3">
    <source>
        <dbReference type="ARBA" id="ARBA00022729"/>
    </source>
</evidence>
<reference evidence="9" key="1">
    <citation type="journal article" date="2012" name="Nat. Biotechnol.">
        <title>Reference genome sequence of the model plant Setaria.</title>
        <authorList>
            <person name="Bennetzen J.L."/>
            <person name="Schmutz J."/>
            <person name="Wang H."/>
            <person name="Percifield R."/>
            <person name="Hawkins J."/>
            <person name="Pontaroli A.C."/>
            <person name="Estep M."/>
            <person name="Feng L."/>
            <person name="Vaughn J.N."/>
            <person name="Grimwood J."/>
            <person name="Jenkins J."/>
            <person name="Barry K."/>
            <person name="Lindquist E."/>
            <person name="Hellsten U."/>
            <person name="Deshpande S."/>
            <person name="Wang X."/>
            <person name="Wu X."/>
            <person name="Mitros T."/>
            <person name="Triplett J."/>
            <person name="Yang X."/>
            <person name="Ye C.Y."/>
            <person name="Mauro-Herrera M."/>
            <person name="Wang L."/>
            <person name="Li P."/>
            <person name="Sharma M."/>
            <person name="Sharma R."/>
            <person name="Ronald P.C."/>
            <person name="Panaud O."/>
            <person name="Kellogg E.A."/>
            <person name="Brutnell T.P."/>
            <person name="Doust A.N."/>
            <person name="Tuskan G.A."/>
            <person name="Rokhsar D."/>
            <person name="Devos K.M."/>
        </authorList>
    </citation>
    <scope>NUCLEOTIDE SEQUENCE [LARGE SCALE GENOMIC DNA]</scope>
    <source>
        <strain evidence="9">Yugu1</strain>
    </source>
</reference>
<keyword evidence="2 5" id="KW-0245">EGF-like domain</keyword>
<dbReference type="Gene3D" id="2.10.25.10">
    <property type="entry name" value="Laminin"/>
    <property type="match status" value="1"/>
</dbReference>
<dbReference type="InterPro" id="IPR018097">
    <property type="entry name" value="EGF_Ca-bd_CS"/>
</dbReference>
<dbReference type="InterPro" id="IPR000152">
    <property type="entry name" value="EGF-type_Asp/Asn_hydroxyl_site"/>
</dbReference>
<feature type="chain" id="PRO_5016785584" description="EGF-like domain-containing protein" evidence="7">
    <location>
        <begin position="22"/>
        <end position="307"/>
    </location>
</feature>
<dbReference type="AlphaFoldDB" id="A0A368QKK5"/>
<feature type="domain" description="EGF-like" evidence="8">
    <location>
        <begin position="235"/>
        <end position="272"/>
    </location>
</feature>
<dbReference type="Pfam" id="PF07645">
    <property type="entry name" value="EGF_CA"/>
    <property type="match status" value="1"/>
</dbReference>
<evidence type="ECO:0000313" key="9">
    <source>
        <dbReference type="EMBL" id="RCV18422.1"/>
    </source>
</evidence>
<dbReference type="Pfam" id="PF13947">
    <property type="entry name" value="GUB_WAK_bind"/>
    <property type="match status" value="1"/>
</dbReference>
<gene>
    <name evidence="9" type="ORF">SETIT_3G300000v2</name>
</gene>
<dbReference type="InterPro" id="IPR000742">
    <property type="entry name" value="EGF"/>
</dbReference>
<feature type="transmembrane region" description="Helical" evidence="6">
    <location>
        <begin position="282"/>
        <end position="306"/>
    </location>
</feature>
<organism evidence="9">
    <name type="scientific">Setaria italica</name>
    <name type="common">Foxtail millet</name>
    <name type="synonym">Panicum italicum</name>
    <dbReference type="NCBI Taxonomy" id="4555"/>
    <lineage>
        <taxon>Eukaryota</taxon>
        <taxon>Viridiplantae</taxon>
        <taxon>Streptophyta</taxon>
        <taxon>Embryophyta</taxon>
        <taxon>Tracheophyta</taxon>
        <taxon>Spermatophyta</taxon>
        <taxon>Magnoliopsida</taxon>
        <taxon>Liliopsida</taxon>
        <taxon>Poales</taxon>
        <taxon>Poaceae</taxon>
        <taxon>PACMAD clade</taxon>
        <taxon>Panicoideae</taxon>
        <taxon>Panicodae</taxon>
        <taxon>Paniceae</taxon>
        <taxon>Cenchrinae</taxon>
        <taxon>Setaria</taxon>
    </lineage>
</organism>
<dbReference type="SUPFAM" id="SSF57196">
    <property type="entry name" value="EGF/Laminin"/>
    <property type="match status" value="1"/>
</dbReference>
<keyword evidence="6" id="KW-1133">Transmembrane helix</keyword>
<keyword evidence="6" id="KW-0812">Transmembrane</keyword>
<evidence type="ECO:0000259" key="8">
    <source>
        <dbReference type="PROSITE" id="PS50026"/>
    </source>
</evidence>
<accession>A0A368QKK5</accession>
<dbReference type="PROSITE" id="PS00010">
    <property type="entry name" value="ASX_HYDROXYL"/>
    <property type="match status" value="1"/>
</dbReference>
<name>A0A368QKK5_SETIT</name>
<dbReference type="OrthoDB" id="4062651at2759"/>
<protein>
    <recommendedName>
        <fullName evidence="8">EGF-like domain-containing protein</fullName>
    </recommendedName>
</protein>
<dbReference type="InterPro" id="IPR025287">
    <property type="entry name" value="WAK_GUB"/>
</dbReference>
<reference evidence="9" key="2">
    <citation type="submission" date="2015-07" db="EMBL/GenBank/DDBJ databases">
        <authorList>
            <person name="Noorani M."/>
        </authorList>
    </citation>
    <scope>NUCLEOTIDE SEQUENCE</scope>
    <source>
        <strain evidence="9">Yugu1</strain>
    </source>
</reference>
<dbReference type="GO" id="GO:0016020">
    <property type="term" value="C:membrane"/>
    <property type="evidence" value="ECO:0007669"/>
    <property type="project" value="UniProtKB-SubCell"/>
</dbReference>
<keyword evidence="3 7" id="KW-0732">Signal</keyword>
<evidence type="ECO:0000256" key="4">
    <source>
        <dbReference type="ARBA" id="ARBA00023157"/>
    </source>
</evidence>
<feature type="signal peptide" evidence="7">
    <location>
        <begin position="1"/>
        <end position="21"/>
    </location>
</feature>
<evidence type="ECO:0000256" key="2">
    <source>
        <dbReference type="ARBA" id="ARBA00022536"/>
    </source>
</evidence>
<comment type="caution">
    <text evidence="5">Lacks conserved residue(s) required for the propagation of feature annotation.</text>
</comment>
<keyword evidence="6" id="KW-0472">Membrane</keyword>
<dbReference type="STRING" id="4555.A0A368QKK5"/>
<dbReference type="PROSITE" id="PS01187">
    <property type="entry name" value="EGF_CA"/>
    <property type="match status" value="1"/>
</dbReference>
<keyword evidence="4" id="KW-1015">Disulfide bond</keyword>
<proteinExistence type="predicted"/>
<dbReference type="PANTHER" id="PTHR33491">
    <property type="entry name" value="OSJNBA0016N04.9 PROTEIN"/>
    <property type="match status" value="1"/>
</dbReference>
<evidence type="ECO:0000256" key="1">
    <source>
        <dbReference type="ARBA" id="ARBA00004167"/>
    </source>
</evidence>
<dbReference type="GO" id="GO:0030247">
    <property type="term" value="F:polysaccharide binding"/>
    <property type="evidence" value="ECO:0007669"/>
    <property type="project" value="InterPro"/>
</dbReference>
<dbReference type="EMBL" id="CM003530">
    <property type="protein sequence ID" value="RCV18422.1"/>
    <property type="molecule type" value="Genomic_DNA"/>
</dbReference>
<dbReference type="InterPro" id="IPR049883">
    <property type="entry name" value="NOTCH1_EGF-like"/>
</dbReference>
<evidence type="ECO:0000256" key="7">
    <source>
        <dbReference type="SAM" id="SignalP"/>
    </source>
</evidence>
<dbReference type="InterPro" id="IPR001881">
    <property type="entry name" value="EGF-like_Ca-bd_dom"/>
</dbReference>
<dbReference type="CDD" id="cd00054">
    <property type="entry name" value="EGF_CA"/>
    <property type="match status" value="1"/>
</dbReference>
<evidence type="ECO:0000256" key="5">
    <source>
        <dbReference type="PROSITE-ProRule" id="PRU00076"/>
    </source>
</evidence>
<sequence>MPTALMILLWCLLITAPMASSTTPEARNTSGCPDRCGNISIQYPFGIGTGCFRNGFEIICDSSTGTPVLVGTTKPIPVNLLSIRTVEARVYAYSDGDVHFNRDVYRISDTHNQLFILGCNTFELEQSEGNGYPYANNTGCMSYNNSGSAESGACAGIGCCHVDIPPGPTDNRMSFEEDNYTFHTADLKMDLDTMMPVWLDWAIRDNLFCGEAKKSKSYACVSTNRTFWDFLDRLDINECDHHNAYPCRSVCQNTLGSYECECHGGFHSDDPLHIPFSPKFSLAAKIVIGAIGGLFIITIVMFIILLC</sequence>
<evidence type="ECO:0000256" key="6">
    <source>
        <dbReference type="SAM" id="Phobius"/>
    </source>
</evidence>
<dbReference type="PROSITE" id="PS50026">
    <property type="entry name" value="EGF_3"/>
    <property type="match status" value="1"/>
</dbReference>
<dbReference type="GO" id="GO:0005509">
    <property type="term" value="F:calcium ion binding"/>
    <property type="evidence" value="ECO:0007669"/>
    <property type="project" value="InterPro"/>
</dbReference>
<dbReference type="SMART" id="SM00179">
    <property type="entry name" value="EGF_CA"/>
    <property type="match status" value="1"/>
</dbReference>